<keyword evidence="1" id="KW-0732">Signal</keyword>
<evidence type="ECO:0000313" key="3">
    <source>
        <dbReference type="Proteomes" id="UP001143364"/>
    </source>
</evidence>
<reference evidence="2" key="2">
    <citation type="submission" date="2023-01" db="EMBL/GenBank/DDBJ databases">
        <authorList>
            <person name="Sun Q."/>
            <person name="Evtushenko L."/>
        </authorList>
    </citation>
    <scope>NUCLEOTIDE SEQUENCE</scope>
    <source>
        <strain evidence="2">VKM B-2555</strain>
    </source>
</reference>
<gene>
    <name evidence="2" type="ORF">GCM10008171_10390</name>
</gene>
<protein>
    <recommendedName>
        <fullName evidence="4">Lectin-like protein BA14k</fullName>
    </recommendedName>
</protein>
<dbReference type="Proteomes" id="UP001143364">
    <property type="component" value="Unassembled WGS sequence"/>
</dbReference>
<feature type="signal peptide" evidence="1">
    <location>
        <begin position="1"/>
        <end position="27"/>
    </location>
</feature>
<reference evidence="2" key="1">
    <citation type="journal article" date="2014" name="Int. J. Syst. Evol. Microbiol.">
        <title>Complete genome sequence of Corynebacterium casei LMG S-19264T (=DSM 44701T), isolated from a smear-ripened cheese.</title>
        <authorList>
            <consortium name="US DOE Joint Genome Institute (JGI-PGF)"/>
            <person name="Walter F."/>
            <person name="Albersmeier A."/>
            <person name="Kalinowski J."/>
            <person name="Ruckert C."/>
        </authorList>
    </citation>
    <scope>NUCLEOTIDE SEQUENCE</scope>
    <source>
        <strain evidence="2">VKM B-2555</strain>
    </source>
</reference>
<dbReference type="RefSeq" id="WP_271203720.1">
    <property type="nucleotide sequence ID" value="NZ_BSFK01000005.1"/>
</dbReference>
<sequence>MSSVLKRTLAVAGVLGVALAAVAPAQAAWVGSPAAVEQARTAQAQLVDWRDRRYGGGYRHHHHRGDRAAGYAAAGVLGLAAGALIAGSASRDRYDYEDDYYAPRRVYVERPRYYNRCKVVRWGEDRWGEPVRVVTYRPC</sequence>
<dbReference type="EMBL" id="BSFK01000005">
    <property type="protein sequence ID" value="GLK75785.1"/>
    <property type="molecule type" value="Genomic_DNA"/>
</dbReference>
<accession>A0A9W6JH79</accession>
<evidence type="ECO:0000256" key="1">
    <source>
        <dbReference type="SAM" id="SignalP"/>
    </source>
</evidence>
<keyword evidence="3" id="KW-1185">Reference proteome</keyword>
<feature type="chain" id="PRO_5040895446" description="Lectin-like protein BA14k" evidence="1">
    <location>
        <begin position="28"/>
        <end position="139"/>
    </location>
</feature>
<organism evidence="2 3">
    <name type="scientific">Methylopila jiangsuensis</name>
    <dbReference type="NCBI Taxonomy" id="586230"/>
    <lineage>
        <taxon>Bacteria</taxon>
        <taxon>Pseudomonadati</taxon>
        <taxon>Pseudomonadota</taxon>
        <taxon>Alphaproteobacteria</taxon>
        <taxon>Hyphomicrobiales</taxon>
        <taxon>Methylopilaceae</taxon>
        <taxon>Methylopila</taxon>
    </lineage>
</organism>
<evidence type="ECO:0008006" key="4">
    <source>
        <dbReference type="Google" id="ProtNLM"/>
    </source>
</evidence>
<name>A0A9W6JH79_9HYPH</name>
<comment type="caution">
    <text evidence="2">The sequence shown here is derived from an EMBL/GenBank/DDBJ whole genome shotgun (WGS) entry which is preliminary data.</text>
</comment>
<proteinExistence type="predicted"/>
<evidence type="ECO:0000313" key="2">
    <source>
        <dbReference type="EMBL" id="GLK75785.1"/>
    </source>
</evidence>
<dbReference type="AlphaFoldDB" id="A0A9W6JH79"/>